<feature type="domain" description="Helicase ATP-binding" evidence="5">
    <location>
        <begin position="670"/>
        <end position="833"/>
    </location>
</feature>
<dbReference type="InterPro" id="IPR038718">
    <property type="entry name" value="SNF2-like_sf"/>
</dbReference>
<proteinExistence type="predicted"/>
<dbReference type="InterPro" id="IPR000330">
    <property type="entry name" value="SNF2_N"/>
</dbReference>
<dbReference type="Pfam" id="PF04434">
    <property type="entry name" value="SWIM"/>
    <property type="match status" value="1"/>
</dbReference>
<feature type="compositionally biased region" description="Low complexity" evidence="3">
    <location>
        <begin position="108"/>
        <end position="127"/>
    </location>
</feature>
<dbReference type="GO" id="GO:0008270">
    <property type="term" value="F:zinc ion binding"/>
    <property type="evidence" value="ECO:0007669"/>
    <property type="project" value="UniProtKB-KW"/>
</dbReference>
<comment type="caution">
    <text evidence="7">The sequence shown here is derived from an EMBL/GenBank/DDBJ whole genome shotgun (WGS) entry which is preliminary data.</text>
</comment>
<dbReference type="PROSITE" id="PS51194">
    <property type="entry name" value="HELICASE_CTER"/>
    <property type="match status" value="1"/>
</dbReference>
<dbReference type="PANTHER" id="PTHR10799">
    <property type="entry name" value="SNF2/RAD54 HELICASE FAMILY"/>
    <property type="match status" value="1"/>
</dbReference>
<dbReference type="GO" id="GO:0016787">
    <property type="term" value="F:hydrolase activity"/>
    <property type="evidence" value="ECO:0007669"/>
    <property type="project" value="UniProtKB-KW"/>
</dbReference>
<evidence type="ECO:0000256" key="3">
    <source>
        <dbReference type="SAM" id="MobiDB-lite"/>
    </source>
</evidence>
<evidence type="ECO:0000256" key="2">
    <source>
        <dbReference type="PROSITE-ProRule" id="PRU00325"/>
    </source>
</evidence>
<dbReference type="InterPro" id="IPR001650">
    <property type="entry name" value="Helicase_C-like"/>
</dbReference>
<dbReference type="RefSeq" id="WP_142111794.1">
    <property type="nucleotide sequence ID" value="NZ_BAAATB010000002.1"/>
</dbReference>
<dbReference type="Pfam" id="PF00271">
    <property type="entry name" value="Helicase_C"/>
    <property type="match status" value="1"/>
</dbReference>
<feature type="region of interest" description="Disordered" evidence="3">
    <location>
        <begin position="105"/>
        <end position="128"/>
    </location>
</feature>
<dbReference type="SMART" id="SM00487">
    <property type="entry name" value="DEXDc"/>
    <property type="match status" value="1"/>
</dbReference>
<dbReference type="Proteomes" id="UP000316181">
    <property type="component" value="Unassembled WGS sequence"/>
</dbReference>
<dbReference type="InterPro" id="IPR007527">
    <property type="entry name" value="Znf_SWIM"/>
</dbReference>
<dbReference type="GO" id="GO:0004386">
    <property type="term" value="F:helicase activity"/>
    <property type="evidence" value="ECO:0007669"/>
    <property type="project" value="UniProtKB-KW"/>
</dbReference>
<keyword evidence="2" id="KW-0862">Zinc</keyword>
<dbReference type="Gene3D" id="3.40.50.10810">
    <property type="entry name" value="Tandem AAA-ATPase domain"/>
    <property type="match status" value="1"/>
</dbReference>
<dbReference type="SMART" id="SM00490">
    <property type="entry name" value="HELICc"/>
    <property type="match status" value="1"/>
</dbReference>
<dbReference type="CDD" id="cd18012">
    <property type="entry name" value="DEXQc_arch_SWI2_SNF2"/>
    <property type="match status" value="1"/>
</dbReference>
<evidence type="ECO:0000313" key="8">
    <source>
        <dbReference type="Proteomes" id="UP000316181"/>
    </source>
</evidence>
<keyword evidence="2" id="KW-0479">Metal-binding</keyword>
<feature type="domain" description="Helicase C-terminal" evidence="6">
    <location>
        <begin position="957"/>
        <end position="1117"/>
    </location>
</feature>
<evidence type="ECO:0000256" key="1">
    <source>
        <dbReference type="ARBA" id="ARBA00022801"/>
    </source>
</evidence>
<dbReference type="OrthoDB" id="9760715at2"/>
<protein>
    <submittedName>
        <fullName evidence="7">SNF2 family DNA or RNA helicase</fullName>
    </submittedName>
</protein>
<dbReference type="PROSITE" id="PS50966">
    <property type="entry name" value="ZF_SWIM"/>
    <property type="match status" value="1"/>
</dbReference>
<dbReference type="InterPro" id="IPR027417">
    <property type="entry name" value="P-loop_NTPase"/>
</dbReference>
<evidence type="ECO:0000259" key="6">
    <source>
        <dbReference type="PROSITE" id="PS51194"/>
    </source>
</evidence>
<dbReference type="SUPFAM" id="SSF52540">
    <property type="entry name" value="P-loop containing nucleoside triphosphate hydrolases"/>
    <property type="match status" value="2"/>
</dbReference>
<evidence type="ECO:0000259" key="5">
    <source>
        <dbReference type="PROSITE" id="PS51192"/>
    </source>
</evidence>
<dbReference type="AlphaFoldDB" id="A0A542SPE7"/>
<keyword evidence="8" id="KW-1185">Reference proteome</keyword>
<keyword evidence="1" id="KW-0378">Hydrolase</keyword>
<keyword evidence="2" id="KW-0863">Zinc-finger</keyword>
<dbReference type="GO" id="GO:0005524">
    <property type="term" value="F:ATP binding"/>
    <property type="evidence" value="ECO:0007669"/>
    <property type="project" value="InterPro"/>
</dbReference>
<reference evidence="7 8" key="1">
    <citation type="submission" date="2019-06" db="EMBL/GenBank/DDBJ databases">
        <title>Sequencing the genomes of 1000 actinobacteria strains.</title>
        <authorList>
            <person name="Klenk H.-P."/>
        </authorList>
    </citation>
    <scope>NUCLEOTIDE SEQUENCE [LARGE SCALE GENOMIC DNA]</scope>
    <source>
        <strain evidence="7 8">DSM 10596</strain>
    </source>
</reference>
<feature type="domain" description="SWIM-type" evidence="4">
    <location>
        <begin position="62"/>
        <end position="100"/>
    </location>
</feature>
<name>A0A542SPE7_9MICO</name>
<dbReference type="Pfam" id="PF00176">
    <property type="entry name" value="SNF2-rel_dom"/>
    <property type="match status" value="1"/>
</dbReference>
<gene>
    <name evidence="7" type="ORF">FB389_1170</name>
</gene>
<dbReference type="InterPro" id="IPR014001">
    <property type="entry name" value="Helicase_ATP-bd"/>
</dbReference>
<dbReference type="Gene3D" id="3.40.50.300">
    <property type="entry name" value="P-loop containing nucleotide triphosphate hydrolases"/>
    <property type="match status" value="1"/>
</dbReference>
<sequence>MPTAALIKALVGPAAYARGRVYADQGRVEGVADRPVGTAALRRQGVKRTLVATVRGSRRSPYICTIQLGGSRAETPLSSTCTCPVGLDCKHVAAALLEYSRRIDGEPGSDAGGAPATAAGRTPASRTQWEKELGDLAAPAPPRPPTFNTPPIGLQVSFTHGMNRASMYSSPDRVRRGAHLDAVMRVGLRPLTQGRSGRWIRTGISWNDIASFSEYQRNDRVDALRALFVLAAPTNRYQIPDTVWLDQAPGAAVWAALVKVAQLDIPFLSDTADRAPIEIATARASTAATISARPDGGLELVANFHSPDADLDAALKLGADPIGIPAHGLAIMGEADKHAILVPTENAVDSGVLRLIKRRTPLMIPADDTARFYEQSLPALSARIDHIEFVGGNEYSRPTPILTFVIGIDEHHNAQATARWRYCIGAARVAEYAAGDPALVSPDDADGMRDRQAESAVWHAAHASAAIAGLLGRIGGAEGGVLRTAGEHTASLVARTLPAIDADIEGRSDIRVERVGAAPRYRIASDMDVTVSADQTSDRDWFSLRIRINVAGKEVPMVDVFTALARGADEMLVDGVTLVSLSDPRLDRLREAIETARQMQDARRDEIRVGRFNVQLFEELDDLGLLDDRADLWRSRVGSLRAAPAADAPIPATLHATLREYQDYGYQWLAYRIDRQLGGILADDMGLGKTLQTLAAIARQRERHPDSGPFLVVAPTSVVGNWSTEARKFAPSLVTRTVESTQRRRGSTIAEVANGADIVVTSYALLRLEAPAYNQIAWSGMIVDEAQFVKNHNSVGYRTVRDLPAPVKIALTGTPLENNLMELWSIMSIVCPGLLPDAKTFSTRIEKPISKDHDTALIGRLRGVIAPFVLRRTKEVVAGDLPEKIEQVTDVVLNARHRKVYDLYLQRERGRVLGLVENLDQHRIEVLRSLSILRQASLDVSLVDEEHAQVASSKLEVLFEMLSEILADGHNVLIFSQFTRFLGKVRNRLSEMNVEHAYLDGRTRNRSKQIERFTNGDAQVFLISLKAGGFGLNLTSADYCILLDPWWNPAAEAQAVDRAHRIGQTRQVMVYRLVSVGTIEQKVMALKADKSALFSAVVDGGDPGEQSKVALSKDDIRALIE</sequence>
<keyword evidence="7" id="KW-0547">Nucleotide-binding</keyword>
<dbReference type="PROSITE" id="PS51192">
    <property type="entry name" value="HELICASE_ATP_BIND_1"/>
    <property type="match status" value="1"/>
</dbReference>
<evidence type="ECO:0000259" key="4">
    <source>
        <dbReference type="PROSITE" id="PS50966"/>
    </source>
</evidence>
<dbReference type="CDD" id="cd18793">
    <property type="entry name" value="SF2_C_SNF"/>
    <property type="match status" value="1"/>
</dbReference>
<accession>A0A542SPE7</accession>
<dbReference type="EMBL" id="VFNV01000001">
    <property type="protein sequence ID" value="TQK76494.1"/>
    <property type="molecule type" value="Genomic_DNA"/>
</dbReference>
<evidence type="ECO:0000313" key="7">
    <source>
        <dbReference type="EMBL" id="TQK76494.1"/>
    </source>
</evidence>
<keyword evidence="7" id="KW-0067">ATP-binding</keyword>
<keyword evidence="7" id="KW-0347">Helicase</keyword>
<organism evidence="7 8">
    <name type="scientific">Rarobacter incanus</name>
    <dbReference type="NCBI Taxonomy" id="153494"/>
    <lineage>
        <taxon>Bacteria</taxon>
        <taxon>Bacillati</taxon>
        <taxon>Actinomycetota</taxon>
        <taxon>Actinomycetes</taxon>
        <taxon>Micrococcales</taxon>
        <taxon>Rarobacteraceae</taxon>
        <taxon>Rarobacter</taxon>
    </lineage>
</organism>
<dbReference type="InterPro" id="IPR049730">
    <property type="entry name" value="SNF2/RAD54-like_C"/>
</dbReference>